<dbReference type="SUPFAM" id="SSF64593">
    <property type="entry name" value="Intermediate filament protein, coiled coil region"/>
    <property type="match status" value="3"/>
</dbReference>
<sequence length="675" mass="76107">MIQPKTTEAIRSSVRSSLVARGEDFSRSGPESFKARTRAIRAGNVITSLGGPGGAQQTMAGARKVRAQEREELSALNNRFASYIEKMRSLQQRNCTLEAQVLKLQSTETTAHTKALYEKETRDLRALVDELSEEKAKMVLERNQWREQAEEYKRKWEDEAAWHAELNTEVSKLNKNLDALTLVRLDLQNKIATMQQEIDFMVVVHKHELKQIQDQLNESLSIAPVDWTQEAGRDVIAELYDLRQLYGDFCRGIQEDAEAKYKEKSTELELERERENKTMLAARSELITSRKEVSDLRGQLNTLMTSTDILEHESSSSSSFSVQQVTITSQDDIEICDCPVRSPHEHSMATQLAKMTRTAEKKQLSALNGRFASYIEKVQALNQSNATLESQLQAVKAKAAPVEKGKYEGMLSALRAQVDGLSQQKAQLESERNSWQSQAEEWQGKCEEQYTVRSGLKAEIERNKAELAIINAARSGFESRLVAAQGEIEAVNRTNSAEIAAMRGELAQTVTAIEAKQAAVTGPDLSDTLREIREQYEVVGQANRQDAEAKYRAKFAEIALQRQKDSEALAAARAEVAEFQKKIDTLRAEAESIRSKNIAMEDGMNQTETRIQKEMESYRQAIAKREAQIEQMKLETAQNLTNYQELMNVKMALDLEIAAYRKLLEGEEIRLAGQA</sequence>
<keyword evidence="1 3" id="KW-0403">Intermediate filament</keyword>
<dbReference type="Gene3D" id="1.20.5.170">
    <property type="match status" value="1"/>
</dbReference>
<dbReference type="PROSITE" id="PS00226">
    <property type="entry name" value="IF_ROD_1"/>
    <property type="match status" value="1"/>
</dbReference>
<dbReference type="GO" id="GO:0005882">
    <property type="term" value="C:intermediate filament"/>
    <property type="evidence" value="ECO:0000318"/>
    <property type="project" value="GO_Central"/>
</dbReference>
<dbReference type="PANTHER" id="PTHR45652">
    <property type="entry name" value="GLIAL FIBRILLARY ACIDIC PROTEIN"/>
    <property type="match status" value="1"/>
</dbReference>
<evidence type="ECO:0000313" key="7">
    <source>
        <dbReference type="RefSeq" id="XP_035665875.1"/>
    </source>
</evidence>
<dbReference type="Pfam" id="PF00038">
    <property type="entry name" value="Filament"/>
    <property type="match status" value="2"/>
</dbReference>
<keyword evidence="2 4" id="KW-0175">Coiled coil</keyword>
<dbReference type="InterPro" id="IPR039008">
    <property type="entry name" value="IF_rod_dom"/>
</dbReference>
<feature type="coiled-coil region" evidence="4">
    <location>
        <begin position="562"/>
        <end position="635"/>
    </location>
</feature>
<evidence type="ECO:0000256" key="1">
    <source>
        <dbReference type="ARBA" id="ARBA00022754"/>
    </source>
</evidence>
<feature type="coiled-coil region" evidence="4">
    <location>
        <begin position="59"/>
        <end position="197"/>
    </location>
</feature>
<dbReference type="FunFam" id="1.20.5.1160:FF:000001">
    <property type="entry name" value="Keratin type II"/>
    <property type="match status" value="1"/>
</dbReference>
<evidence type="ECO:0000256" key="4">
    <source>
        <dbReference type="SAM" id="Coils"/>
    </source>
</evidence>
<dbReference type="SMART" id="SM01391">
    <property type="entry name" value="Filament"/>
    <property type="match status" value="2"/>
</dbReference>
<evidence type="ECO:0000259" key="5">
    <source>
        <dbReference type="PROSITE" id="PS51842"/>
    </source>
</evidence>
<dbReference type="KEGG" id="bfo:118409116"/>
<organism evidence="6 7">
    <name type="scientific">Branchiostoma floridae</name>
    <name type="common">Florida lancelet</name>
    <name type="synonym">Amphioxus</name>
    <dbReference type="NCBI Taxonomy" id="7739"/>
    <lineage>
        <taxon>Eukaryota</taxon>
        <taxon>Metazoa</taxon>
        <taxon>Chordata</taxon>
        <taxon>Cephalochordata</taxon>
        <taxon>Leptocardii</taxon>
        <taxon>Amphioxiformes</taxon>
        <taxon>Branchiostomatidae</taxon>
        <taxon>Branchiostoma</taxon>
    </lineage>
</organism>
<protein>
    <submittedName>
        <fullName evidence="7">Non-neuronal cytoplasmic intermediate filament protein-like</fullName>
    </submittedName>
</protein>
<dbReference type="InterPro" id="IPR018039">
    <property type="entry name" value="IF_conserved"/>
</dbReference>
<accession>A0A9J7HUB8</accession>
<feature type="domain" description="IF rod" evidence="5">
    <location>
        <begin position="69"/>
        <end position="671"/>
    </location>
</feature>
<dbReference type="Gene3D" id="1.20.5.1160">
    <property type="entry name" value="Vasodilator-stimulated phosphoprotein"/>
    <property type="match status" value="2"/>
</dbReference>
<dbReference type="PROSITE" id="PS51842">
    <property type="entry name" value="IF_ROD_2"/>
    <property type="match status" value="1"/>
</dbReference>
<dbReference type="GO" id="GO:0005200">
    <property type="term" value="F:structural constituent of cytoskeleton"/>
    <property type="evidence" value="ECO:0000318"/>
    <property type="project" value="GO_Central"/>
</dbReference>
<dbReference type="Proteomes" id="UP000001554">
    <property type="component" value="Chromosome 2"/>
</dbReference>
<name>A0A9J7HUB8_BRAFL</name>
<proteinExistence type="inferred from homology"/>
<dbReference type="InterPro" id="IPR050405">
    <property type="entry name" value="Intermediate_filament"/>
</dbReference>
<reference evidence="6" key="1">
    <citation type="journal article" date="2020" name="Nat. Ecol. Evol.">
        <title>Deeply conserved synteny resolves early events in vertebrate evolution.</title>
        <authorList>
            <person name="Simakov O."/>
            <person name="Marletaz F."/>
            <person name="Yue J.X."/>
            <person name="O'Connell B."/>
            <person name="Jenkins J."/>
            <person name="Brandt A."/>
            <person name="Calef R."/>
            <person name="Tung C.H."/>
            <person name="Huang T.K."/>
            <person name="Schmutz J."/>
            <person name="Satoh N."/>
            <person name="Yu J.K."/>
            <person name="Putnam N.H."/>
            <person name="Green R.E."/>
            <person name="Rokhsar D.S."/>
        </authorList>
    </citation>
    <scope>NUCLEOTIDE SEQUENCE [LARGE SCALE GENOMIC DNA]</scope>
    <source>
        <strain evidence="6">S238N-H82</strain>
    </source>
</reference>
<evidence type="ECO:0000256" key="2">
    <source>
        <dbReference type="ARBA" id="ARBA00023054"/>
    </source>
</evidence>
<dbReference type="AlphaFoldDB" id="A0A9J7HUB8"/>
<dbReference type="GeneID" id="118409116"/>
<evidence type="ECO:0000313" key="6">
    <source>
        <dbReference type="Proteomes" id="UP000001554"/>
    </source>
</evidence>
<dbReference type="GO" id="GO:0045109">
    <property type="term" value="P:intermediate filament organization"/>
    <property type="evidence" value="ECO:0000318"/>
    <property type="project" value="GO_Central"/>
</dbReference>
<feature type="coiled-coil region" evidence="4">
    <location>
        <begin position="378"/>
        <end position="445"/>
    </location>
</feature>
<gene>
    <name evidence="7" type="primary">LOC118409116</name>
</gene>
<dbReference type="RefSeq" id="XP_035665875.1">
    <property type="nucleotide sequence ID" value="XM_035809982.1"/>
</dbReference>
<evidence type="ECO:0000256" key="3">
    <source>
        <dbReference type="RuleBase" id="RU000685"/>
    </source>
</evidence>
<keyword evidence="6" id="KW-1185">Reference proteome</keyword>
<reference evidence="7" key="2">
    <citation type="submission" date="2025-08" db="UniProtKB">
        <authorList>
            <consortium name="RefSeq"/>
        </authorList>
    </citation>
    <scope>IDENTIFICATION</scope>
    <source>
        <strain evidence="7">S238N-H82</strain>
        <tissue evidence="7">Testes</tissue>
    </source>
</reference>
<comment type="similarity">
    <text evidence="3">Belongs to the intermediate filament family.</text>
</comment>
<dbReference type="OrthoDB" id="2441647at2759"/>
<dbReference type="Gene3D" id="1.20.5.500">
    <property type="entry name" value="Single helix bin"/>
    <property type="match status" value="1"/>
</dbReference>
<dbReference type="OMA" id="VEEWFIM"/>
<dbReference type="PANTHER" id="PTHR45652:SF21">
    <property type="entry name" value="ZINC FINGER CCCH DOMAIN-CONTAINING PROTEIN 13-LIKE ISOFORM X1"/>
    <property type="match status" value="1"/>
</dbReference>